<gene>
    <name evidence="2" type="ORF">P154DRAFT_548730</name>
</gene>
<dbReference type="Proteomes" id="UP000799779">
    <property type="component" value="Unassembled WGS sequence"/>
</dbReference>
<name>A0A6A5W4L4_9PLEO</name>
<dbReference type="InterPro" id="IPR036291">
    <property type="entry name" value="NAD(P)-bd_dom_sf"/>
</dbReference>
<dbReference type="Pfam" id="PF01370">
    <property type="entry name" value="Epimerase"/>
    <property type="match status" value="1"/>
</dbReference>
<evidence type="ECO:0000259" key="1">
    <source>
        <dbReference type="Pfam" id="PF01370"/>
    </source>
</evidence>
<dbReference type="SUPFAM" id="SSF51735">
    <property type="entry name" value="NAD(P)-binding Rossmann-fold domains"/>
    <property type="match status" value="1"/>
</dbReference>
<feature type="domain" description="NAD-dependent epimerase/dehydratase" evidence="1">
    <location>
        <begin position="131"/>
        <end position="191"/>
    </location>
</feature>
<dbReference type="EMBL" id="ML977647">
    <property type="protein sequence ID" value="KAF1995031.1"/>
    <property type="molecule type" value="Genomic_DNA"/>
</dbReference>
<evidence type="ECO:0000313" key="2">
    <source>
        <dbReference type="EMBL" id="KAF1995031.1"/>
    </source>
</evidence>
<dbReference type="OrthoDB" id="10262413at2759"/>
<accession>A0A6A5W4L4</accession>
<proteinExistence type="predicted"/>
<dbReference type="AlphaFoldDB" id="A0A6A5W4L4"/>
<sequence length="264" mass="29404">MAAPRVLLTSAVGYIGGLVLTDILATKEDKGYNFKVSAQVRRQDQANALKTYGVTPIMFKDLDDSETITWAAIFIQTANGYHPGSAKALVIGLGTSNLRDYPTTGTYAKSGIFSDKDVLYSYEKVREELVRYGQRCSRHFNRLSIQTPAMIRAAAGSGQAEMIGEGKERWDHVHVLDLVELYTSVLGKVVAAENIPNGKEGIYLRGQENIYGSKFPRGLRKQGFTLVYLSRTRADMSREIGWNTTKTETDWNGTFQEEFALIIK</sequence>
<organism evidence="2 3">
    <name type="scientific">Amniculicola lignicola CBS 123094</name>
    <dbReference type="NCBI Taxonomy" id="1392246"/>
    <lineage>
        <taxon>Eukaryota</taxon>
        <taxon>Fungi</taxon>
        <taxon>Dikarya</taxon>
        <taxon>Ascomycota</taxon>
        <taxon>Pezizomycotina</taxon>
        <taxon>Dothideomycetes</taxon>
        <taxon>Pleosporomycetidae</taxon>
        <taxon>Pleosporales</taxon>
        <taxon>Amniculicolaceae</taxon>
        <taxon>Amniculicola</taxon>
    </lineage>
</organism>
<reference evidence="2" key="1">
    <citation type="journal article" date="2020" name="Stud. Mycol.">
        <title>101 Dothideomycetes genomes: a test case for predicting lifestyles and emergence of pathogens.</title>
        <authorList>
            <person name="Haridas S."/>
            <person name="Albert R."/>
            <person name="Binder M."/>
            <person name="Bloem J."/>
            <person name="Labutti K."/>
            <person name="Salamov A."/>
            <person name="Andreopoulos B."/>
            <person name="Baker S."/>
            <person name="Barry K."/>
            <person name="Bills G."/>
            <person name="Bluhm B."/>
            <person name="Cannon C."/>
            <person name="Castanera R."/>
            <person name="Culley D."/>
            <person name="Daum C."/>
            <person name="Ezra D."/>
            <person name="Gonzalez J."/>
            <person name="Henrissat B."/>
            <person name="Kuo A."/>
            <person name="Liang C."/>
            <person name="Lipzen A."/>
            <person name="Lutzoni F."/>
            <person name="Magnuson J."/>
            <person name="Mondo S."/>
            <person name="Nolan M."/>
            <person name="Ohm R."/>
            <person name="Pangilinan J."/>
            <person name="Park H.-J."/>
            <person name="Ramirez L."/>
            <person name="Alfaro M."/>
            <person name="Sun H."/>
            <person name="Tritt A."/>
            <person name="Yoshinaga Y."/>
            <person name="Zwiers L.-H."/>
            <person name="Turgeon B."/>
            <person name="Goodwin S."/>
            <person name="Spatafora J."/>
            <person name="Crous P."/>
            <person name="Grigoriev I."/>
        </authorList>
    </citation>
    <scope>NUCLEOTIDE SEQUENCE</scope>
    <source>
        <strain evidence="2">CBS 123094</strain>
    </source>
</reference>
<protein>
    <recommendedName>
        <fullName evidence="1">NAD-dependent epimerase/dehydratase domain-containing protein</fullName>
    </recommendedName>
</protein>
<keyword evidence="3" id="KW-1185">Reference proteome</keyword>
<evidence type="ECO:0000313" key="3">
    <source>
        <dbReference type="Proteomes" id="UP000799779"/>
    </source>
</evidence>
<dbReference type="InterPro" id="IPR001509">
    <property type="entry name" value="Epimerase_deHydtase"/>
</dbReference>